<evidence type="ECO:0000256" key="9">
    <source>
        <dbReference type="PROSITE-ProRule" id="PRU01091"/>
    </source>
</evidence>
<dbReference type="PROSITE" id="PS50110">
    <property type="entry name" value="RESPONSE_REGULATORY"/>
    <property type="match status" value="1"/>
</dbReference>
<comment type="function">
    <text evidence="7">May play the central regulatory role in sporulation. It may be an element of the effector pathway responsible for the activation of sporulation genes in response to nutritional stress. Spo0A may act in concert with spo0H (a sigma factor) to control the expression of some genes that are critical to the sporulation process.</text>
</comment>
<dbReference type="InterPro" id="IPR039420">
    <property type="entry name" value="WalR-like"/>
</dbReference>
<reference evidence="12" key="2">
    <citation type="submission" date="2021-04" db="EMBL/GenBank/DDBJ databases">
        <authorList>
            <person name="Gilroy R."/>
        </authorList>
    </citation>
    <scope>NUCLEOTIDE SEQUENCE</scope>
    <source>
        <strain evidence="12">CHK192-8294</strain>
    </source>
</reference>
<feature type="domain" description="Response regulatory" evidence="10">
    <location>
        <begin position="4"/>
        <end position="117"/>
    </location>
</feature>
<dbReference type="EMBL" id="DWXO01000024">
    <property type="protein sequence ID" value="HJB79848.1"/>
    <property type="molecule type" value="Genomic_DNA"/>
</dbReference>
<keyword evidence="5 9" id="KW-0238">DNA-binding</keyword>
<organism evidence="12 13">
    <name type="scientific">Candidatus Flavonifractor intestinigallinarum</name>
    <dbReference type="NCBI Taxonomy" id="2838586"/>
    <lineage>
        <taxon>Bacteria</taxon>
        <taxon>Bacillati</taxon>
        <taxon>Bacillota</taxon>
        <taxon>Clostridia</taxon>
        <taxon>Eubacteriales</taxon>
        <taxon>Oscillospiraceae</taxon>
        <taxon>Flavonifractor</taxon>
    </lineage>
</organism>
<accession>A0A9D2S9S5</accession>
<dbReference type="GO" id="GO:0000976">
    <property type="term" value="F:transcription cis-regulatory region binding"/>
    <property type="evidence" value="ECO:0007669"/>
    <property type="project" value="TreeGrafter"/>
</dbReference>
<feature type="domain" description="OmpR/PhoB-type" evidence="11">
    <location>
        <begin position="124"/>
        <end position="220"/>
    </location>
</feature>
<reference evidence="12" key="1">
    <citation type="journal article" date="2021" name="PeerJ">
        <title>Extensive microbial diversity within the chicken gut microbiome revealed by metagenomics and culture.</title>
        <authorList>
            <person name="Gilroy R."/>
            <person name="Ravi A."/>
            <person name="Getino M."/>
            <person name="Pursley I."/>
            <person name="Horton D.L."/>
            <person name="Alikhan N.F."/>
            <person name="Baker D."/>
            <person name="Gharbi K."/>
            <person name="Hall N."/>
            <person name="Watson M."/>
            <person name="Adriaenssens E.M."/>
            <person name="Foster-Nyarko E."/>
            <person name="Jarju S."/>
            <person name="Secka A."/>
            <person name="Antonio M."/>
            <person name="Oren A."/>
            <person name="Chaudhuri R.R."/>
            <person name="La Ragione R."/>
            <person name="Hildebrand F."/>
            <person name="Pallen M.J."/>
        </authorList>
    </citation>
    <scope>NUCLEOTIDE SEQUENCE</scope>
    <source>
        <strain evidence="12">CHK192-8294</strain>
    </source>
</reference>
<evidence type="ECO:0000259" key="11">
    <source>
        <dbReference type="PROSITE" id="PS51755"/>
    </source>
</evidence>
<evidence type="ECO:0000313" key="12">
    <source>
        <dbReference type="EMBL" id="HJB79848.1"/>
    </source>
</evidence>
<evidence type="ECO:0000259" key="10">
    <source>
        <dbReference type="PROSITE" id="PS50110"/>
    </source>
</evidence>
<dbReference type="PANTHER" id="PTHR48111:SF1">
    <property type="entry name" value="TWO-COMPONENT RESPONSE REGULATOR ORR33"/>
    <property type="match status" value="1"/>
</dbReference>
<dbReference type="Proteomes" id="UP000823921">
    <property type="component" value="Unassembled WGS sequence"/>
</dbReference>
<dbReference type="Gene3D" id="1.10.10.10">
    <property type="entry name" value="Winged helix-like DNA-binding domain superfamily/Winged helix DNA-binding domain"/>
    <property type="match status" value="1"/>
</dbReference>
<dbReference type="SUPFAM" id="SSF46894">
    <property type="entry name" value="C-terminal effector domain of the bipartite response regulators"/>
    <property type="match status" value="1"/>
</dbReference>
<dbReference type="InterPro" id="IPR011006">
    <property type="entry name" value="CheY-like_superfamily"/>
</dbReference>
<evidence type="ECO:0000256" key="7">
    <source>
        <dbReference type="ARBA" id="ARBA00024867"/>
    </source>
</evidence>
<dbReference type="SMART" id="SM00862">
    <property type="entry name" value="Trans_reg_C"/>
    <property type="match status" value="1"/>
</dbReference>
<dbReference type="InterPro" id="IPR036388">
    <property type="entry name" value="WH-like_DNA-bd_sf"/>
</dbReference>
<dbReference type="PROSITE" id="PS51755">
    <property type="entry name" value="OMPR_PHOB"/>
    <property type="match status" value="1"/>
</dbReference>
<keyword evidence="4" id="KW-0805">Transcription regulation</keyword>
<evidence type="ECO:0000313" key="13">
    <source>
        <dbReference type="Proteomes" id="UP000823921"/>
    </source>
</evidence>
<dbReference type="InterPro" id="IPR016032">
    <property type="entry name" value="Sig_transdc_resp-reg_C-effctor"/>
</dbReference>
<dbReference type="Pfam" id="PF00072">
    <property type="entry name" value="Response_reg"/>
    <property type="match status" value="1"/>
</dbReference>
<dbReference type="Gene3D" id="3.40.50.2300">
    <property type="match status" value="1"/>
</dbReference>
<keyword evidence="6" id="KW-0804">Transcription</keyword>
<dbReference type="SMART" id="SM00448">
    <property type="entry name" value="REC"/>
    <property type="match status" value="1"/>
</dbReference>
<dbReference type="Gene3D" id="6.10.250.690">
    <property type="match status" value="1"/>
</dbReference>
<evidence type="ECO:0000256" key="1">
    <source>
        <dbReference type="ARBA" id="ARBA00018672"/>
    </source>
</evidence>
<dbReference type="GO" id="GO:0006355">
    <property type="term" value="P:regulation of DNA-templated transcription"/>
    <property type="evidence" value="ECO:0007669"/>
    <property type="project" value="InterPro"/>
</dbReference>
<dbReference type="AlphaFoldDB" id="A0A9D2S9S5"/>
<sequence length="221" mass="24253">MADHILVVEDENRIRDIIRDYFTAHGLDCDLARDGEEALDLLRDHDYDAMLLDVLMPNLDGFSVCRAVRAKSQLPILFLTALGSEEDVLQGYALGADDYVTKPFSLAVLLAKTRAVIRRSRGGGETLTCGTVALDPAGHTCTVAGRPVSLTKREYDLLLCLIRNKGQVLSRDQLLDKVWGIDFEGGERAVDVRIKSLRSALGSAGKQIKTVFKAGYRMEGG</sequence>
<protein>
    <recommendedName>
        <fullName evidence="1">Stage 0 sporulation protein A homolog</fullName>
    </recommendedName>
</protein>
<dbReference type="CDD" id="cd17574">
    <property type="entry name" value="REC_OmpR"/>
    <property type="match status" value="1"/>
</dbReference>
<comment type="caution">
    <text evidence="12">The sequence shown here is derived from an EMBL/GenBank/DDBJ whole genome shotgun (WGS) entry which is preliminary data.</text>
</comment>
<proteinExistence type="predicted"/>
<evidence type="ECO:0000256" key="8">
    <source>
        <dbReference type="PROSITE-ProRule" id="PRU00169"/>
    </source>
</evidence>
<name>A0A9D2S9S5_9FIRM</name>
<dbReference type="InterPro" id="IPR001867">
    <property type="entry name" value="OmpR/PhoB-type_DNA-bd"/>
</dbReference>
<feature type="DNA-binding region" description="OmpR/PhoB-type" evidence="9">
    <location>
        <begin position="124"/>
        <end position="220"/>
    </location>
</feature>
<keyword evidence="3" id="KW-0902">Two-component regulatory system</keyword>
<evidence type="ECO:0000256" key="4">
    <source>
        <dbReference type="ARBA" id="ARBA00023015"/>
    </source>
</evidence>
<gene>
    <name evidence="12" type="ORF">H9712_02575</name>
</gene>
<dbReference type="Pfam" id="PF00486">
    <property type="entry name" value="Trans_reg_C"/>
    <property type="match status" value="1"/>
</dbReference>
<dbReference type="GO" id="GO:0032993">
    <property type="term" value="C:protein-DNA complex"/>
    <property type="evidence" value="ECO:0007669"/>
    <property type="project" value="TreeGrafter"/>
</dbReference>
<dbReference type="SUPFAM" id="SSF52172">
    <property type="entry name" value="CheY-like"/>
    <property type="match status" value="1"/>
</dbReference>
<evidence type="ECO:0000256" key="6">
    <source>
        <dbReference type="ARBA" id="ARBA00023163"/>
    </source>
</evidence>
<evidence type="ECO:0000256" key="2">
    <source>
        <dbReference type="ARBA" id="ARBA00022553"/>
    </source>
</evidence>
<dbReference type="InterPro" id="IPR001789">
    <property type="entry name" value="Sig_transdc_resp-reg_receiver"/>
</dbReference>
<dbReference type="PANTHER" id="PTHR48111">
    <property type="entry name" value="REGULATOR OF RPOS"/>
    <property type="match status" value="1"/>
</dbReference>
<dbReference type="CDD" id="cd00383">
    <property type="entry name" value="trans_reg_C"/>
    <property type="match status" value="1"/>
</dbReference>
<dbReference type="GO" id="GO:0005829">
    <property type="term" value="C:cytosol"/>
    <property type="evidence" value="ECO:0007669"/>
    <property type="project" value="TreeGrafter"/>
</dbReference>
<dbReference type="GO" id="GO:0000156">
    <property type="term" value="F:phosphorelay response regulator activity"/>
    <property type="evidence" value="ECO:0007669"/>
    <property type="project" value="TreeGrafter"/>
</dbReference>
<feature type="modified residue" description="4-aspartylphosphate" evidence="8">
    <location>
        <position position="53"/>
    </location>
</feature>
<keyword evidence="2 8" id="KW-0597">Phosphoprotein</keyword>
<evidence type="ECO:0000256" key="5">
    <source>
        <dbReference type="ARBA" id="ARBA00023125"/>
    </source>
</evidence>
<dbReference type="FunFam" id="3.40.50.2300:FF:000001">
    <property type="entry name" value="DNA-binding response regulator PhoB"/>
    <property type="match status" value="1"/>
</dbReference>
<evidence type="ECO:0000256" key="3">
    <source>
        <dbReference type="ARBA" id="ARBA00023012"/>
    </source>
</evidence>